<comment type="similarity">
    <text evidence="1">Belongs to the membrane fusion protein (MFP) (TC 8.A.1) family.</text>
</comment>
<proteinExistence type="inferred from homology"/>
<comment type="caution">
    <text evidence="4">The sequence shown here is derived from an EMBL/GenBank/DDBJ whole genome shotgun (WGS) entry which is preliminary data.</text>
</comment>
<evidence type="ECO:0000256" key="1">
    <source>
        <dbReference type="ARBA" id="ARBA00009477"/>
    </source>
</evidence>
<dbReference type="InterPro" id="IPR058625">
    <property type="entry name" value="MdtA-like_BSH"/>
</dbReference>
<dbReference type="InterPro" id="IPR058792">
    <property type="entry name" value="Beta-barrel_RND_2"/>
</dbReference>
<dbReference type="NCBIfam" id="TIGR01730">
    <property type="entry name" value="RND_mfp"/>
    <property type="match status" value="1"/>
</dbReference>
<dbReference type="SUPFAM" id="SSF111369">
    <property type="entry name" value="HlyD-like secretion proteins"/>
    <property type="match status" value="1"/>
</dbReference>
<feature type="domain" description="Multidrug resistance protein MdtA-like barrel-sandwich hybrid" evidence="2">
    <location>
        <begin position="90"/>
        <end position="214"/>
    </location>
</feature>
<evidence type="ECO:0000259" key="3">
    <source>
        <dbReference type="Pfam" id="PF25954"/>
    </source>
</evidence>
<accession>A0ABQ3D6G8</accession>
<feature type="domain" description="CusB-like beta-barrel" evidence="3">
    <location>
        <begin position="225"/>
        <end position="297"/>
    </location>
</feature>
<dbReference type="InterPro" id="IPR006143">
    <property type="entry name" value="RND_pump_MFP"/>
</dbReference>
<dbReference type="Gene3D" id="2.40.420.20">
    <property type="match status" value="1"/>
</dbReference>
<dbReference type="EMBL" id="BMZF01000008">
    <property type="protein sequence ID" value="GHA58542.1"/>
    <property type="molecule type" value="Genomic_DNA"/>
</dbReference>
<evidence type="ECO:0000313" key="5">
    <source>
        <dbReference type="Proteomes" id="UP000634455"/>
    </source>
</evidence>
<evidence type="ECO:0000259" key="2">
    <source>
        <dbReference type="Pfam" id="PF25917"/>
    </source>
</evidence>
<dbReference type="Pfam" id="PF25954">
    <property type="entry name" value="Beta-barrel_RND_2"/>
    <property type="match status" value="1"/>
</dbReference>
<keyword evidence="5" id="KW-1185">Reference proteome</keyword>
<dbReference type="Gene3D" id="1.10.287.470">
    <property type="entry name" value="Helix hairpin bin"/>
    <property type="match status" value="1"/>
</dbReference>
<organism evidence="4 5">
    <name type="scientific">Paramylibacter ulvae</name>
    <dbReference type="NCBI Taxonomy" id="1651968"/>
    <lineage>
        <taxon>Bacteria</taxon>
        <taxon>Pseudomonadati</taxon>
        <taxon>Pseudomonadota</taxon>
        <taxon>Alphaproteobacteria</taxon>
        <taxon>Rhodobacterales</taxon>
        <taxon>Paracoccaceae</taxon>
        <taxon>Paramylibacter</taxon>
    </lineage>
</organism>
<dbReference type="Gene3D" id="2.40.50.100">
    <property type="match status" value="1"/>
</dbReference>
<dbReference type="Proteomes" id="UP000634455">
    <property type="component" value="Unassembled WGS sequence"/>
</dbReference>
<dbReference type="RefSeq" id="WP_189641092.1">
    <property type="nucleotide sequence ID" value="NZ_BMZF01000008.1"/>
</dbReference>
<reference evidence="5" key="1">
    <citation type="journal article" date="2019" name="Int. J. Syst. Evol. Microbiol.">
        <title>The Global Catalogue of Microorganisms (GCM) 10K type strain sequencing project: providing services to taxonomists for standard genome sequencing and annotation.</title>
        <authorList>
            <consortium name="The Broad Institute Genomics Platform"/>
            <consortium name="The Broad Institute Genome Sequencing Center for Infectious Disease"/>
            <person name="Wu L."/>
            <person name="Ma J."/>
        </authorList>
    </citation>
    <scope>NUCLEOTIDE SEQUENCE [LARGE SCALE GENOMIC DNA]</scope>
    <source>
        <strain evidence="5">KCTC 32465</strain>
    </source>
</reference>
<evidence type="ECO:0000313" key="4">
    <source>
        <dbReference type="EMBL" id="GHA58542.1"/>
    </source>
</evidence>
<dbReference type="Pfam" id="PF25917">
    <property type="entry name" value="BSH_RND"/>
    <property type="match status" value="1"/>
</dbReference>
<gene>
    <name evidence="4" type="primary">nolF</name>
    <name evidence="4" type="ORF">GCM10008927_25230</name>
</gene>
<protein>
    <submittedName>
        <fullName evidence="4">RND transporter</fullName>
    </submittedName>
</protein>
<sequence length="379" mass="39676">MKQLLSILAGAAILIVAYVFTFGIPDRIVKTIGFSDSNETTASSGGGANGAAGRSGRGGGATTVVLAPLEEQSHTLVLRTIGSATSLSNVDVVTSDSGEIVAVSMEPNVFVEKGDVLLRLDDRAQRLAVEIAQTERDDAKSTVDRYTSLRSGGNLTISDVAASDAEVALRLAESNLALAQVALDDRTIRAPISGTLGLTTLEEGTYVSAGDTVVTIDDSTVLIAQFEVPERSISLLERGKKVLIGTPTYAGRVFEGSITAFDSRLDSVTRSATVHAQIDNTDGLLLSGMTFTVRMNEDTAPLPVVPSTAITWDRNGAGIWVSTNGKVSRHSVAIRYREGDQIWVETDVPLGASIVAEGAAKLREGAQVSDANATGKPNS</sequence>
<dbReference type="Gene3D" id="2.40.30.170">
    <property type="match status" value="1"/>
</dbReference>
<dbReference type="PANTHER" id="PTHR30469">
    <property type="entry name" value="MULTIDRUG RESISTANCE PROTEIN MDTA"/>
    <property type="match status" value="1"/>
</dbReference>
<name>A0ABQ3D6G8_9RHOB</name>
<dbReference type="PANTHER" id="PTHR30469:SF11">
    <property type="entry name" value="BLL4320 PROTEIN"/>
    <property type="match status" value="1"/>
</dbReference>